<keyword evidence="2" id="KW-1185">Reference proteome</keyword>
<sequence>MSRPVSISSVFSHFDASADAENLSRGLVFSPDNGTHPLCLLAVAELQTYLQGQPEWNHNFGLSGDIEKVIGKMFGVLVVRTKDDHTGYLWAFSGKIGGGNHYPSFVPPVFDGLQDGSFLNAGMRELTAINQEINDLESLAVHPDKYRIQQLKLYRKQHSLALQQQLFSHYHFLNSAGVSKSLLELFNAAGYRQPPAGAGECAAPKLLQYAYLHGMQPLAMTEFWWGLSPKSATWKHGRFYQPCREKCAPILAHMLS</sequence>
<protein>
    <submittedName>
        <fullName evidence="1">Pseudouridylate synthase</fullName>
    </submittedName>
</protein>
<comment type="caution">
    <text evidence="1">The sequence shown here is derived from an EMBL/GenBank/DDBJ whole genome shotgun (WGS) entry which is preliminary data.</text>
</comment>
<name>A0ABS7G5S3_9BACT</name>
<accession>A0ABS7G5S3</accession>
<evidence type="ECO:0000313" key="2">
    <source>
        <dbReference type="Proteomes" id="UP000812961"/>
    </source>
</evidence>
<dbReference type="EMBL" id="JAICCF010000001">
    <property type="protein sequence ID" value="MBW8683006.1"/>
    <property type="molecule type" value="Genomic_DNA"/>
</dbReference>
<reference evidence="1 2" key="1">
    <citation type="submission" date="2021-08" db="EMBL/GenBank/DDBJ databases">
        <title>The genome sequence of Chitinophaga sp. B61.</title>
        <authorList>
            <person name="Zhang X."/>
        </authorList>
    </citation>
    <scope>NUCLEOTIDE SEQUENCE [LARGE SCALE GENOMIC DNA]</scope>
    <source>
        <strain evidence="1 2">B61</strain>
    </source>
</reference>
<organism evidence="1 2">
    <name type="scientific">Chitinophaga rhizophila</name>
    <dbReference type="NCBI Taxonomy" id="2866212"/>
    <lineage>
        <taxon>Bacteria</taxon>
        <taxon>Pseudomonadati</taxon>
        <taxon>Bacteroidota</taxon>
        <taxon>Chitinophagia</taxon>
        <taxon>Chitinophagales</taxon>
        <taxon>Chitinophagaceae</taxon>
        <taxon>Chitinophaga</taxon>
    </lineage>
</organism>
<evidence type="ECO:0000313" key="1">
    <source>
        <dbReference type="EMBL" id="MBW8683006.1"/>
    </source>
</evidence>
<proteinExistence type="predicted"/>
<dbReference type="RefSeq" id="WP_220248239.1">
    <property type="nucleotide sequence ID" value="NZ_JAICCF010000001.1"/>
</dbReference>
<dbReference type="Proteomes" id="UP000812961">
    <property type="component" value="Unassembled WGS sequence"/>
</dbReference>
<gene>
    <name evidence="1" type="ORF">K1Y79_01550</name>
</gene>